<dbReference type="Pfam" id="PF05949">
    <property type="entry name" value="DUF881"/>
    <property type="match status" value="1"/>
</dbReference>
<organism evidence="3 4">
    <name type="scientific">Schaalia hyovaginalis</name>
    <dbReference type="NCBI Taxonomy" id="29316"/>
    <lineage>
        <taxon>Bacteria</taxon>
        <taxon>Bacillati</taxon>
        <taxon>Actinomycetota</taxon>
        <taxon>Actinomycetes</taxon>
        <taxon>Actinomycetales</taxon>
        <taxon>Actinomycetaceae</taxon>
        <taxon>Schaalia</taxon>
    </lineage>
</organism>
<proteinExistence type="inferred from homology"/>
<comment type="similarity">
    <text evidence="1">Belongs to the UPF0749 family.</text>
</comment>
<evidence type="ECO:0000256" key="1">
    <source>
        <dbReference type="ARBA" id="ARBA00009108"/>
    </source>
</evidence>
<dbReference type="EMBL" id="JACHMK010000001">
    <property type="protein sequence ID" value="MBB6333692.1"/>
    <property type="molecule type" value="Genomic_DNA"/>
</dbReference>
<dbReference type="AlphaFoldDB" id="A0A923E2K7"/>
<comment type="caution">
    <text evidence="3">The sequence shown here is derived from an EMBL/GenBank/DDBJ whole genome shotgun (WGS) entry which is preliminary data.</text>
</comment>
<feature type="region of interest" description="Disordered" evidence="2">
    <location>
        <begin position="82"/>
        <end position="101"/>
    </location>
</feature>
<keyword evidence="4" id="KW-1185">Reference proteome</keyword>
<dbReference type="PANTHER" id="PTHR37313:SF4">
    <property type="entry name" value="CONSERVED MEMBRANE PROTEIN-RELATED"/>
    <property type="match status" value="1"/>
</dbReference>
<gene>
    <name evidence="3" type="ORF">HD592_000257</name>
</gene>
<evidence type="ECO:0000313" key="3">
    <source>
        <dbReference type="EMBL" id="MBB6333692.1"/>
    </source>
</evidence>
<dbReference type="GO" id="GO:0005886">
    <property type="term" value="C:plasma membrane"/>
    <property type="evidence" value="ECO:0007669"/>
    <property type="project" value="TreeGrafter"/>
</dbReference>
<sequence>MRTPVGGPARILPSSARAAVSVLVVTCASGALFTISSLANRDSSTPAAEPGLVSLVRDAQKDVDALGAQVASLKSEVDSYAKPDAAAQAPERTASPALSGRAVRGPGVTITLTDAPTQVIPEGVSVNDLVIHQQDIEDVMNALWASGAEAMSVQGVRVTGRTVIRCIGNVILVDGQSFSPPYRISAIGDPDELRTKVDQDRRIVNYKAYVALYGLGWDMSVENEILLPEASTNTVNSYAQVVD</sequence>
<dbReference type="InterPro" id="IPR010273">
    <property type="entry name" value="DUF881"/>
</dbReference>
<name>A0A923E2K7_9ACTO</name>
<evidence type="ECO:0000313" key="4">
    <source>
        <dbReference type="Proteomes" id="UP000617426"/>
    </source>
</evidence>
<dbReference type="Gene3D" id="3.30.70.1880">
    <property type="entry name" value="Protein of unknown function DUF881"/>
    <property type="match status" value="1"/>
</dbReference>
<accession>A0A923E2K7</accession>
<evidence type="ECO:0000256" key="2">
    <source>
        <dbReference type="SAM" id="MobiDB-lite"/>
    </source>
</evidence>
<protein>
    <submittedName>
        <fullName evidence="3">Uncharacterized protein YlxW (UPF0749 family)</fullName>
    </submittedName>
</protein>
<dbReference type="RefSeq" id="WP_184451377.1">
    <property type="nucleotide sequence ID" value="NZ_JACHMK010000001.1"/>
</dbReference>
<reference evidence="3" key="1">
    <citation type="submission" date="2020-08" db="EMBL/GenBank/DDBJ databases">
        <title>Sequencing the genomes of 1000 actinobacteria strains.</title>
        <authorList>
            <person name="Klenk H.-P."/>
        </authorList>
    </citation>
    <scope>NUCLEOTIDE SEQUENCE</scope>
    <source>
        <strain evidence="3">DSM 10695</strain>
    </source>
</reference>
<dbReference type="Proteomes" id="UP000617426">
    <property type="component" value="Unassembled WGS sequence"/>
</dbReference>
<dbReference type="PANTHER" id="PTHR37313">
    <property type="entry name" value="UPF0749 PROTEIN RV1825"/>
    <property type="match status" value="1"/>
</dbReference>